<name>A0A926Q1K8_9FLAO</name>
<protein>
    <submittedName>
        <fullName evidence="2">Uncharacterized protein</fullName>
    </submittedName>
</protein>
<dbReference type="EMBL" id="JACVDC010000016">
    <property type="protein sequence ID" value="MBC9795832.1"/>
    <property type="molecule type" value="Genomic_DNA"/>
</dbReference>
<reference evidence="2 3" key="1">
    <citation type="submission" date="2020-09" db="EMBL/GenBank/DDBJ databases">
        <title>Sinomicrobium weinanense sp. nov., a halophilic bacteria isolated from saline-alkali soil.</title>
        <authorList>
            <person name="Wu P."/>
            <person name="Ren H."/>
            <person name="Mei Y."/>
            <person name="Liang Y."/>
            <person name="Chen Z."/>
        </authorList>
    </citation>
    <scope>NUCLEOTIDE SEQUENCE [LARGE SCALE GENOMIC DNA]</scope>
    <source>
        <strain evidence="2 3">FJxs</strain>
    </source>
</reference>
<comment type="caution">
    <text evidence="2">The sequence shown here is derived from an EMBL/GenBank/DDBJ whole genome shotgun (WGS) entry which is preliminary data.</text>
</comment>
<feature type="signal peptide" evidence="1">
    <location>
        <begin position="1"/>
        <end position="19"/>
    </location>
</feature>
<keyword evidence="3" id="KW-1185">Reference proteome</keyword>
<dbReference type="Proteomes" id="UP000653730">
    <property type="component" value="Unassembled WGS sequence"/>
</dbReference>
<evidence type="ECO:0000313" key="2">
    <source>
        <dbReference type="EMBL" id="MBC9795832.1"/>
    </source>
</evidence>
<accession>A0A926Q1K8</accession>
<sequence>MKNALLQIIALLASFKILAQNDEIKIKTTLYINNEPVNGVQYYFIKNDGKAYLLPTENGRIILKDTLTTEGIPLMAIKGKHRIVFPVYYYRESDYIKIYYDNRIFGNKTKKNLGISRWRYLFRKEYYVNIEGFDDIITVFKPEKEYELIK</sequence>
<evidence type="ECO:0000313" key="3">
    <source>
        <dbReference type="Proteomes" id="UP000653730"/>
    </source>
</evidence>
<dbReference type="AlphaFoldDB" id="A0A926Q1K8"/>
<keyword evidence="1" id="KW-0732">Signal</keyword>
<organism evidence="2 3">
    <name type="scientific">Sinomicrobium weinanense</name>
    <dbReference type="NCBI Taxonomy" id="2842200"/>
    <lineage>
        <taxon>Bacteria</taxon>
        <taxon>Pseudomonadati</taxon>
        <taxon>Bacteroidota</taxon>
        <taxon>Flavobacteriia</taxon>
        <taxon>Flavobacteriales</taxon>
        <taxon>Flavobacteriaceae</taxon>
        <taxon>Sinomicrobium</taxon>
    </lineage>
</organism>
<dbReference type="RefSeq" id="WP_187964982.1">
    <property type="nucleotide sequence ID" value="NZ_JACVDC010000016.1"/>
</dbReference>
<feature type="chain" id="PRO_5037642897" evidence="1">
    <location>
        <begin position="20"/>
        <end position="150"/>
    </location>
</feature>
<evidence type="ECO:0000256" key="1">
    <source>
        <dbReference type="SAM" id="SignalP"/>
    </source>
</evidence>
<proteinExistence type="predicted"/>
<gene>
    <name evidence="2" type="ORF">IBL28_07635</name>
</gene>